<evidence type="ECO:0000256" key="1">
    <source>
        <dbReference type="SAM" id="MobiDB-lite"/>
    </source>
</evidence>
<comment type="caution">
    <text evidence="2">The sequence shown here is derived from an EMBL/GenBank/DDBJ whole genome shotgun (WGS) entry which is preliminary data.</text>
</comment>
<feature type="region of interest" description="Disordered" evidence="1">
    <location>
        <begin position="1"/>
        <end position="47"/>
    </location>
</feature>
<feature type="compositionally biased region" description="Polar residues" evidence="1">
    <location>
        <begin position="15"/>
        <end position="24"/>
    </location>
</feature>
<dbReference type="RefSeq" id="XP_056788739.1">
    <property type="nucleotide sequence ID" value="XM_056935815.1"/>
</dbReference>
<sequence>MPKRQNKSFVYKPSFSPSPSLTSQIRRDDQHRRPTASDDSESPSVNDLISHLRRTQVSGALDNGNSSASRSVISQASVHPSLRTLLELPNNPPPRPRAGSRRAIIGGRPVRLVPGPPPPDSWLARHADTGCLSGGGAGGVAGSRTAGPPVIRLDRLPGARFPSESSLVHAVLRSMASNWAWHLDYDGPFLCQLPLHIRELMLSYVATYAGHARTQPLKRMGGLAPLFLPEHHLSQYAVDEMGPATGSDADVRRLDMTRSLGYWTSLKQLSSELVISAKAASAAPKSAAPKKEIPTSWDEEDLDVSGNSNESFKFDAVPAIPKVLNLTARFSNLRYLSLAHPAAGAASWNSLLHLLSRIVTITHLSLAHWPAPTRTPQNAPLRMKPPNHRGPYMLHGGTDEYSAVENNWAEAAGILRQLSRYTYCLKWLDLEGCSDWIGALIWTGTTPDGQPYRPGSAGPEWNASWRNIEWISLGPGFEYPRDEMPSTQTPIYRSDASVGPASSDLPWDVEEERWAYRREKGRQAWQQAVLQAEEVCTEIRSVRKAARGKWLQAYTGGQTQSWEVSWPCRGPC</sequence>
<dbReference type="Proteomes" id="UP001148312">
    <property type="component" value="Unassembled WGS sequence"/>
</dbReference>
<evidence type="ECO:0000313" key="3">
    <source>
        <dbReference type="Proteomes" id="UP001148312"/>
    </source>
</evidence>
<accession>A0A9X0BSQ4</accession>
<feature type="compositionally biased region" description="Basic and acidic residues" evidence="1">
    <location>
        <begin position="25"/>
        <end position="36"/>
    </location>
</feature>
<reference evidence="2" key="2">
    <citation type="journal article" date="2023" name="IMA Fungus">
        <title>Comparative genomic study of the Penicillium genus elucidates a diverse pangenome and 15 lateral gene transfer events.</title>
        <authorList>
            <person name="Petersen C."/>
            <person name="Sorensen T."/>
            <person name="Nielsen M.R."/>
            <person name="Sondergaard T.E."/>
            <person name="Sorensen J.L."/>
            <person name="Fitzpatrick D.A."/>
            <person name="Frisvad J.C."/>
            <person name="Nielsen K.L."/>
        </authorList>
    </citation>
    <scope>NUCLEOTIDE SEQUENCE</scope>
    <source>
        <strain evidence="2">IBT 30728</strain>
    </source>
</reference>
<evidence type="ECO:0008006" key="4">
    <source>
        <dbReference type="Google" id="ProtNLM"/>
    </source>
</evidence>
<dbReference type="AlphaFoldDB" id="A0A9X0BSQ4"/>
<dbReference type="GeneID" id="81626064"/>
<evidence type="ECO:0000313" key="2">
    <source>
        <dbReference type="EMBL" id="KAJ5482767.1"/>
    </source>
</evidence>
<protein>
    <recommendedName>
        <fullName evidence="4">Tafazzin</fullName>
    </recommendedName>
</protein>
<organism evidence="2 3">
    <name type="scientific">Penicillium diatomitis</name>
    <dbReference type="NCBI Taxonomy" id="2819901"/>
    <lineage>
        <taxon>Eukaryota</taxon>
        <taxon>Fungi</taxon>
        <taxon>Dikarya</taxon>
        <taxon>Ascomycota</taxon>
        <taxon>Pezizomycotina</taxon>
        <taxon>Eurotiomycetes</taxon>
        <taxon>Eurotiomycetidae</taxon>
        <taxon>Eurotiales</taxon>
        <taxon>Aspergillaceae</taxon>
        <taxon>Penicillium</taxon>
    </lineage>
</organism>
<proteinExistence type="predicted"/>
<gene>
    <name evidence="2" type="ORF">N7539_006213</name>
</gene>
<name>A0A9X0BSQ4_9EURO</name>
<reference evidence="2" key="1">
    <citation type="submission" date="2022-12" db="EMBL/GenBank/DDBJ databases">
        <authorList>
            <person name="Petersen C."/>
        </authorList>
    </citation>
    <scope>NUCLEOTIDE SEQUENCE</scope>
    <source>
        <strain evidence="2">IBT 30728</strain>
    </source>
</reference>
<dbReference type="EMBL" id="JAPWDQ010000008">
    <property type="protein sequence ID" value="KAJ5482767.1"/>
    <property type="molecule type" value="Genomic_DNA"/>
</dbReference>
<keyword evidence="3" id="KW-1185">Reference proteome</keyword>